<dbReference type="EMBL" id="CAUJNA010000765">
    <property type="protein sequence ID" value="CAJ1380952.1"/>
    <property type="molecule type" value="Genomic_DNA"/>
</dbReference>
<protein>
    <submittedName>
        <fullName evidence="8">Uncharacterized protein</fullName>
    </submittedName>
</protein>
<sequence>MAMAQRPCRPSFRADPRPLELRPRRRPVVSRASGKEEIGASLQSSATWPALFVSSAVANRVSNRVLLAPMMRHTYFLALCTTVVQLAVYGAWLRRRIRRGLVTEPMWSFAKAKPLLLATFGLCEGAFFPLVFYSAARLPGSLVQVLNQTLIPFTVALSFGFLGKRYDLTQMSGVAIVLAGVLVVSSLPSKAPSALAFVLLCVAAYGLQAAAMVVKETVFSQYKRSEGGGRKPFDPALFLAAGTSSRCLVQVLAWPLYLHVTGGPGLRSCAAAGLQAVGAVLPLAAFYIAANVALSITALLMVQQTSAATTVLANVVALPLSALLFCLPLPLLEQQAFQWRLGASLLLVVLGNLLYSHRALKR</sequence>
<evidence type="ECO:0000256" key="2">
    <source>
        <dbReference type="ARBA" id="ARBA00006690"/>
    </source>
</evidence>
<dbReference type="SUPFAM" id="SSF103481">
    <property type="entry name" value="Multidrug resistance efflux transporter EmrE"/>
    <property type="match status" value="1"/>
</dbReference>
<keyword evidence="9" id="KW-1185">Reference proteome</keyword>
<keyword evidence="3" id="KW-0813">Transport</keyword>
<dbReference type="AlphaFoldDB" id="A0AA36I4N3"/>
<accession>A0AA36I4N3</accession>
<comment type="subcellular location">
    <subcellularLocation>
        <location evidence="1">Membrane</location>
        <topology evidence="1">Multi-pass membrane protein</topology>
    </subcellularLocation>
</comment>
<feature type="transmembrane region" description="Helical" evidence="7">
    <location>
        <begin position="142"/>
        <end position="161"/>
    </location>
</feature>
<keyword evidence="4 7" id="KW-0812">Transmembrane</keyword>
<dbReference type="InterPro" id="IPR013936">
    <property type="entry name" value="CRT-like"/>
</dbReference>
<feature type="transmembrane region" description="Helical" evidence="7">
    <location>
        <begin position="74"/>
        <end position="93"/>
    </location>
</feature>
<comment type="similarity">
    <text evidence="2">Belongs to the CRT-like transporter family.</text>
</comment>
<dbReference type="PANTHER" id="PTHR31326:SF1">
    <property type="entry name" value="PROTEIN CLT2, CHLOROPLASTIC"/>
    <property type="match status" value="1"/>
</dbReference>
<feature type="transmembrane region" description="Helical" evidence="7">
    <location>
        <begin position="168"/>
        <end position="188"/>
    </location>
</feature>
<feature type="transmembrane region" description="Helical" evidence="7">
    <location>
        <begin position="337"/>
        <end position="355"/>
    </location>
</feature>
<feature type="transmembrane region" description="Helical" evidence="7">
    <location>
        <begin position="235"/>
        <end position="257"/>
    </location>
</feature>
<gene>
    <name evidence="8" type="ORF">EVOR1521_LOCUS8766</name>
</gene>
<evidence type="ECO:0000313" key="8">
    <source>
        <dbReference type="EMBL" id="CAJ1380952.1"/>
    </source>
</evidence>
<evidence type="ECO:0000313" key="9">
    <source>
        <dbReference type="Proteomes" id="UP001178507"/>
    </source>
</evidence>
<evidence type="ECO:0000256" key="7">
    <source>
        <dbReference type="SAM" id="Phobius"/>
    </source>
</evidence>
<proteinExistence type="inferred from homology"/>
<dbReference type="GO" id="GO:0016020">
    <property type="term" value="C:membrane"/>
    <property type="evidence" value="ECO:0007669"/>
    <property type="project" value="UniProtKB-SubCell"/>
</dbReference>
<evidence type="ECO:0000256" key="5">
    <source>
        <dbReference type="ARBA" id="ARBA00022989"/>
    </source>
</evidence>
<dbReference type="PANTHER" id="PTHR31326">
    <property type="entry name" value="PROTEIN CLT2, CHLOROPLASTIC"/>
    <property type="match status" value="1"/>
</dbReference>
<organism evidence="8 9">
    <name type="scientific">Effrenium voratum</name>
    <dbReference type="NCBI Taxonomy" id="2562239"/>
    <lineage>
        <taxon>Eukaryota</taxon>
        <taxon>Sar</taxon>
        <taxon>Alveolata</taxon>
        <taxon>Dinophyceae</taxon>
        <taxon>Suessiales</taxon>
        <taxon>Symbiodiniaceae</taxon>
        <taxon>Effrenium</taxon>
    </lineage>
</organism>
<name>A0AA36I4N3_9DINO</name>
<evidence type="ECO:0000256" key="3">
    <source>
        <dbReference type="ARBA" id="ARBA00022448"/>
    </source>
</evidence>
<feature type="transmembrane region" description="Helical" evidence="7">
    <location>
        <begin position="311"/>
        <end position="331"/>
    </location>
</feature>
<dbReference type="Proteomes" id="UP001178507">
    <property type="component" value="Unassembled WGS sequence"/>
</dbReference>
<comment type="caution">
    <text evidence="8">The sequence shown here is derived from an EMBL/GenBank/DDBJ whole genome shotgun (WGS) entry which is preliminary data.</text>
</comment>
<keyword evidence="5 7" id="KW-1133">Transmembrane helix</keyword>
<dbReference type="Pfam" id="PF08627">
    <property type="entry name" value="CRT-like"/>
    <property type="match status" value="1"/>
</dbReference>
<feature type="transmembrane region" description="Helical" evidence="7">
    <location>
        <begin position="194"/>
        <end position="214"/>
    </location>
</feature>
<keyword evidence="6 7" id="KW-0472">Membrane</keyword>
<evidence type="ECO:0000256" key="4">
    <source>
        <dbReference type="ARBA" id="ARBA00022692"/>
    </source>
</evidence>
<feature type="transmembrane region" description="Helical" evidence="7">
    <location>
        <begin position="277"/>
        <end position="299"/>
    </location>
</feature>
<evidence type="ECO:0000256" key="6">
    <source>
        <dbReference type="ARBA" id="ARBA00023136"/>
    </source>
</evidence>
<reference evidence="8" key="1">
    <citation type="submission" date="2023-08" db="EMBL/GenBank/DDBJ databases">
        <authorList>
            <person name="Chen Y."/>
            <person name="Shah S."/>
            <person name="Dougan E. K."/>
            <person name="Thang M."/>
            <person name="Chan C."/>
        </authorList>
    </citation>
    <scope>NUCLEOTIDE SEQUENCE</scope>
</reference>
<dbReference type="InterPro" id="IPR037185">
    <property type="entry name" value="EmrE-like"/>
</dbReference>
<evidence type="ECO:0000256" key="1">
    <source>
        <dbReference type="ARBA" id="ARBA00004141"/>
    </source>
</evidence>
<feature type="transmembrane region" description="Helical" evidence="7">
    <location>
        <begin position="114"/>
        <end position="136"/>
    </location>
</feature>